<sequence>MLTHFLAIPELDLTSEGFRYATFYTSEKTIASEGFEFPRKRMVGKQAEYCFEHYLKHHPSYELLAANIQIQGATETIGELDYIIKNRISDKLIHIELACKFYLFDPNLNTANTASEVGKTASWIGPNRKDTLSEKLSKLSEKQFPLLYKAETLSVLEKMGVSTQSMDQQVCLKAMLFFPKQFNAQDLLKEYQQNIEGYYISFTEFLKEINNEATYAIPDKKEWLLPVEELEKWHFFSEISTWVEVQLNKKKSPLLYKKSGEHIEKFFVVWW</sequence>
<dbReference type="Proteomes" id="UP000077013">
    <property type="component" value="Unassembled WGS sequence"/>
</dbReference>
<evidence type="ECO:0000313" key="2">
    <source>
        <dbReference type="Proteomes" id="UP000077013"/>
    </source>
</evidence>
<evidence type="ECO:0000313" key="1">
    <source>
        <dbReference type="EMBL" id="OAB75777.1"/>
    </source>
</evidence>
<evidence type="ECO:0008006" key="3">
    <source>
        <dbReference type="Google" id="ProtNLM"/>
    </source>
</evidence>
<dbReference type="OrthoDB" id="1466769at2"/>
<gene>
    <name evidence="1" type="ORF">ULVI_14980</name>
</gene>
<proteinExistence type="predicted"/>
<dbReference type="RefSeq" id="WP_068593616.1">
    <property type="nucleotide sequence ID" value="NZ_LRXL01000053.1"/>
</dbReference>
<protein>
    <recommendedName>
        <fullName evidence="3">DUF1853 domain-containing protein</fullName>
    </recommendedName>
</protein>
<dbReference type="EMBL" id="LRXL01000053">
    <property type="protein sequence ID" value="OAB75777.1"/>
    <property type="molecule type" value="Genomic_DNA"/>
</dbReference>
<name>A0A167EQI2_9FLAO</name>
<dbReference type="InterPro" id="IPR015003">
    <property type="entry name" value="DUF1853"/>
</dbReference>
<reference evidence="1 2" key="1">
    <citation type="submission" date="2016-02" db="EMBL/GenBank/DDBJ databases">
        <title>Ulvibacter sp. LPB0005, isolated from Thais luteostoma.</title>
        <authorList>
            <person name="Shin S.-K."/>
            <person name="Yi H."/>
        </authorList>
    </citation>
    <scope>NUCLEOTIDE SEQUENCE [LARGE SCALE GENOMIC DNA]</scope>
    <source>
        <strain evidence="1 2">LPB0005</strain>
    </source>
</reference>
<comment type="caution">
    <text evidence="1">The sequence shown here is derived from an EMBL/GenBank/DDBJ whole genome shotgun (WGS) entry which is preliminary data.</text>
</comment>
<organism evidence="1 2">
    <name type="scientific">Cochleicola gelatinilyticus</name>
    <dbReference type="NCBI Taxonomy" id="1763537"/>
    <lineage>
        <taxon>Bacteria</taxon>
        <taxon>Pseudomonadati</taxon>
        <taxon>Bacteroidota</taxon>
        <taxon>Flavobacteriia</taxon>
        <taxon>Flavobacteriales</taxon>
        <taxon>Flavobacteriaceae</taxon>
        <taxon>Cochleicola</taxon>
    </lineage>
</organism>
<keyword evidence="2" id="KW-1185">Reference proteome</keyword>
<dbReference type="AlphaFoldDB" id="A0A167EQI2"/>
<dbReference type="STRING" id="1763537.ULVI_14980"/>
<accession>A0A167EQI2</accession>
<dbReference type="Pfam" id="PF08907">
    <property type="entry name" value="DUF1853"/>
    <property type="match status" value="1"/>
</dbReference>